<evidence type="ECO:0000256" key="3">
    <source>
        <dbReference type="ARBA" id="ARBA00022679"/>
    </source>
</evidence>
<evidence type="ECO:0000256" key="6">
    <source>
        <dbReference type="ARBA" id="ARBA00047597"/>
    </source>
</evidence>
<organism evidence="8 9">
    <name type="scientific">Perca flavescens</name>
    <name type="common">American yellow perch</name>
    <name type="synonym">Morone flavescens</name>
    <dbReference type="NCBI Taxonomy" id="8167"/>
    <lineage>
        <taxon>Eukaryota</taxon>
        <taxon>Metazoa</taxon>
        <taxon>Chordata</taxon>
        <taxon>Craniata</taxon>
        <taxon>Vertebrata</taxon>
        <taxon>Euteleostomi</taxon>
        <taxon>Actinopterygii</taxon>
        <taxon>Neopterygii</taxon>
        <taxon>Teleostei</taxon>
        <taxon>Neoteleostei</taxon>
        <taxon>Acanthomorphata</taxon>
        <taxon>Eupercaria</taxon>
        <taxon>Perciformes</taxon>
        <taxon>Percoidei</taxon>
        <taxon>Percidae</taxon>
        <taxon>Percinae</taxon>
        <taxon>Perca</taxon>
    </lineage>
</organism>
<comment type="caution">
    <text evidence="8">The sequence shown here is derived from an EMBL/GenBank/DDBJ whole genome shotgun (WGS) entry which is preliminary data.</text>
</comment>
<dbReference type="Proteomes" id="UP000295070">
    <property type="component" value="Chromosome 2"/>
</dbReference>
<dbReference type="InterPro" id="IPR000768">
    <property type="entry name" value="ART"/>
</dbReference>
<evidence type="ECO:0000313" key="9">
    <source>
        <dbReference type="Proteomes" id="UP000295070"/>
    </source>
</evidence>
<reference evidence="8 9" key="1">
    <citation type="submission" date="2019-01" db="EMBL/GenBank/DDBJ databases">
        <title>A chromosome-scale genome assembly of the yellow perch, Perca flavescens.</title>
        <authorList>
            <person name="Feron R."/>
            <person name="Morvezen R."/>
            <person name="Bestin A."/>
            <person name="Haffray P."/>
            <person name="Klopp C."/>
            <person name="Zahm M."/>
            <person name="Cabau C."/>
            <person name="Roques C."/>
            <person name="Donnadieu C."/>
            <person name="Bouchez O."/>
            <person name="Christie M."/>
            <person name="Larson W."/>
            <person name="Guiguen Y."/>
        </authorList>
    </citation>
    <scope>NUCLEOTIDE SEQUENCE [LARGE SCALE GENOMIC DNA]</scope>
    <source>
        <strain evidence="8">YP-PL-M2</strain>
        <tissue evidence="8">Blood</tissue>
    </source>
</reference>
<evidence type="ECO:0000256" key="5">
    <source>
        <dbReference type="ARBA" id="ARBA00022857"/>
    </source>
</evidence>
<dbReference type="PANTHER" id="PTHR10339:SF27">
    <property type="entry name" value="NAD(P)(+)--ARGININE ADP-RIBOSYLTRANSFERASE"/>
    <property type="match status" value="1"/>
</dbReference>
<keyword evidence="7" id="KW-0732">Signal</keyword>
<keyword evidence="5 7" id="KW-0521">NADP</keyword>
<comment type="similarity">
    <text evidence="1 7">Belongs to the Arg-specific ADP-ribosyltransferase family.</text>
</comment>
<evidence type="ECO:0000256" key="4">
    <source>
        <dbReference type="ARBA" id="ARBA00022695"/>
    </source>
</evidence>
<keyword evidence="9" id="KW-1185">Reference proteome</keyword>
<dbReference type="SUPFAM" id="SSF56399">
    <property type="entry name" value="ADP-ribosylation"/>
    <property type="match status" value="1"/>
</dbReference>
<dbReference type="AlphaFoldDB" id="A0A484DLA3"/>
<dbReference type="EC" id="2.4.2.31" evidence="7"/>
<proteinExistence type="inferred from homology"/>
<dbReference type="PRINTS" id="PR00970">
    <property type="entry name" value="RIBTRNSFRASE"/>
</dbReference>
<keyword evidence="4" id="KW-0548">Nucleotidyltransferase</keyword>
<feature type="signal peptide" evidence="7">
    <location>
        <begin position="1"/>
        <end position="24"/>
    </location>
</feature>
<keyword evidence="2 7" id="KW-0328">Glycosyltransferase</keyword>
<comment type="catalytic activity">
    <reaction evidence="6 7">
        <text>L-arginyl-[protein] + NAD(+) = N(omega)-(ADP-D-ribosyl)-L-arginyl-[protein] + nicotinamide + H(+)</text>
        <dbReference type="Rhea" id="RHEA:19149"/>
        <dbReference type="Rhea" id="RHEA-COMP:10532"/>
        <dbReference type="Rhea" id="RHEA-COMP:15087"/>
        <dbReference type="ChEBI" id="CHEBI:15378"/>
        <dbReference type="ChEBI" id="CHEBI:17154"/>
        <dbReference type="ChEBI" id="CHEBI:29965"/>
        <dbReference type="ChEBI" id="CHEBI:57540"/>
        <dbReference type="ChEBI" id="CHEBI:142554"/>
        <dbReference type="EC" id="2.4.2.31"/>
    </reaction>
</comment>
<dbReference type="Pfam" id="PF01129">
    <property type="entry name" value="ART"/>
    <property type="match status" value="1"/>
</dbReference>
<dbReference type="GO" id="GO:0016779">
    <property type="term" value="F:nucleotidyltransferase activity"/>
    <property type="evidence" value="ECO:0007669"/>
    <property type="project" value="UniProtKB-KW"/>
</dbReference>
<evidence type="ECO:0000256" key="7">
    <source>
        <dbReference type="RuleBase" id="RU361228"/>
    </source>
</evidence>
<feature type="chain" id="PRO_5019620753" description="NAD(P)(+)--arginine ADP-ribosyltransferase" evidence="7">
    <location>
        <begin position="25"/>
        <end position="281"/>
    </location>
</feature>
<evidence type="ECO:0000313" key="8">
    <source>
        <dbReference type="EMBL" id="TDH16266.1"/>
    </source>
</evidence>
<gene>
    <name evidence="8" type="ORF">EPR50_G00017970</name>
</gene>
<keyword evidence="7" id="KW-0520">NAD</keyword>
<accession>A0A484DLA3</accession>
<dbReference type="GO" id="GO:0003950">
    <property type="term" value="F:NAD+ poly-ADP-ribosyltransferase activity"/>
    <property type="evidence" value="ECO:0007669"/>
    <property type="project" value="TreeGrafter"/>
</dbReference>
<evidence type="ECO:0000256" key="1">
    <source>
        <dbReference type="ARBA" id="ARBA00009558"/>
    </source>
</evidence>
<dbReference type="InterPro" id="IPR050999">
    <property type="entry name" value="ADP-ribosyltransferase_ARG"/>
</dbReference>
<dbReference type="EMBL" id="SCKG01000002">
    <property type="protein sequence ID" value="TDH16266.1"/>
    <property type="molecule type" value="Genomic_DNA"/>
</dbReference>
<dbReference type="Gene3D" id="3.90.176.10">
    <property type="entry name" value="Toxin ADP-ribosyltransferase, Chain A, domain 1"/>
    <property type="match status" value="1"/>
</dbReference>
<dbReference type="PANTHER" id="PTHR10339">
    <property type="entry name" value="ADP-RIBOSYLTRANSFERASE"/>
    <property type="match status" value="1"/>
</dbReference>
<sequence>MCNGRKLLLAAIIFTALNYKVTSAKTLDMAPDAVDDLYDGCRKEAMKKFINLGLLRKELNSSEGFRKAWSANTQCTKLIPGGTKEHTAALLAYAKDTDFAKTFDNAVETMGGNVSTYENHFHFKSLHFLLMDSMLLLNPKKDCKTVYVLQDEYKTQKGSKVRFGRFTKVHTSYIGLKKLYDWDGQVFLNITSCIFVNLGDNICSDEQDMALLSPAEMFTVEAVNQIKDERNEEEYTEVVLKHSQQDSSHNCYSFSRSPADVPTQCFVMMLVALSFFFFINY</sequence>
<name>A0A484DLA3_PERFV</name>
<dbReference type="STRING" id="8167.A0A484DLA3"/>
<evidence type="ECO:0000256" key="2">
    <source>
        <dbReference type="ARBA" id="ARBA00022676"/>
    </source>
</evidence>
<protein>
    <recommendedName>
        <fullName evidence="7">NAD(P)(+)--arginine ADP-ribosyltransferase</fullName>
        <ecNumber evidence="7">2.4.2.31</ecNumber>
    </recommendedName>
    <alternativeName>
        <fullName evidence="7">Mono(ADP-ribosyl)transferase</fullName>
    </alternativeName>
</protein>
<dbReference type="GO" id="GO:0106274">
    <property type="term" value="F:NAD+-protein-arginine ADP-ribosyltransferase activity"/>
    <property type="evidence" value="ECO:0007669"/>
    <property type="project" value="UniProtKB-EC"/>
</dbReference>
<keyword evidence="3 7" id="KW-0808">Transferase</keyword>